<keyword evidence="1" id="KW-1133">Transmembrane helix</keyword>
<keyword evidence="1" id="KW-0812">Transmembrane</keyword>
<keyword evidence="3" id="KW-1185">Reference proteome</keyword>
<evidence type="ECO:0000313" key="3">
    <source>
        <dbReference type="Proteomes" id="UP000198287"/>
    </source>
</evidence>
<organism evidence="2 3">
    <name type="scientific">Folsomia candida</name>
    <name type="common">Springtail</name>
    <dbReference type="NCBI Taxonomy" id="158441"/>
    <lineage>
        <taxon>Eukaryota</taxon>
        <taxon>Metazoa</taxon>
        <taxon>Ecdysozoa</taxon>
        <taxon>Arthropoda</taxon>
        <taxon>Hexapoda</taxon>
        <taxon>Collembola</taxon>
        <taxon>Entomobryomorpha</taxon>
        <taxon>Isotomoidea</taxon>
        <taxon>Isotomidae</taxon>
        <taxon>Proisotominae</taxon>
        <taxon>Folsomia</taxon>
    </lineage>
</organism>
<dbReference type="EMBL" id="LNIX01000046">
    <property type="protein sequence ID" value="OXA38402.1"/>
    <property type="molecule type" value="Genomic_DNA"/>
</dbReference>
<dbReference type="AlphaFoldDB" id="A0A226CYL3"/>
<protein>
    <submittedName>
        <fullName evidence="2">Uncharacterized protein</fullName>
    </submittedName>
</protein>
<gene>
    <name evidence="2" type="ORF">Fcan01_26855</name>
</gene>
<accession>A0A226CYL3</accession>
<proteinExistence type="predicted"/>
<evidence type="ECO:0000256" key="1">
    <source>
        <dbReference type="SAM" id="Phobius"/>
    </source>
</evidence>
<name>A0A226CYL3_FOLCA</name>
<dbReference type="Proteomes" id="UP000198287">
    <property type="component" value="Unassembled WGS sequence"/>
</dbReference>
<sequence>MSIPIITCFFITLLIILGLLTVIILAFSGVLSPEPKLTLAPHSGPYTTAPFTTTPPTNSTTLQGEISTRHPDKLNTTVNITCLHDLHLIGNKTTAVLISSLYSKEDKWDWNDAPNLGNRGSKIEFQILSKSLVEVVNLNKILDWLRHRVENVTLDGRDLPTCPDSGREFPINLPEVIKLEIYNVTRCLINNVLEYWKVPKVLHILGHCTDQKEQYGKDLMRLFYPKVRHLDNFKILPNHCGEINP</sequence>
<feature type="transmembrane region" description="Helical" evidence="1">
    <location>
        <begin position="7"/>
        <end position="31"/>
    </location>
</feature>
<evidence type="ECO:0000313" key="2">
    <source>
        <dbReference type="EMBL" id="OXA38402.1"/>
    </source>
</evidence>
<keyword evidence="1" id="KW-0472">Membrane</keyword>
<comment type="caution">
    <text evidence="2">The sequence shown here is derived from an EMBL/GenBank/DDBJ whole genome shotgun (WGS) entry which is preliminary data.</text>
</comment>
<reference evidence="2 3" key="1">
    <citation type="submission" date="2015-12" db="EMBL/GenBank/DDBJ databases">
        <title>The genome of Folsomia candida.</title>
        <authorList>
            <person name="Faddeeva A."/>
            <person name="Derks M.F."/>
            <person name="Anvar Y."/>
            <person name="Smit S."/>
            <person name="Van Straalen N."/>
            <person name="Roelofs D."/>
        </authorList>
    </citation>
    <scope>NUCLEOTIDE SEQUENCE [LARGE SCALE GENOMIC DNA]</scope>
    <source>
        <strain evidence="2 3">VU population</strain>
        <tissue evidence="2">Whole body</tissue>
    </source>
</reference>